<dbReference type="EMBL" id="RXIC02000021">
    <property type="protein sequence ID" value="KAB1219659.1"/>
    <property type="molecule type" value="Genomic_DNA"/>
</dbReference>
<feature type="compositionally biased region" description="Basic and acidic residues" evidence="1">
    <location>
        <begin position="111"/>
        <end position="122"/>
    </location>
</feature>
<reference evidence="2 3" key="1">
    <citation type="journal article" date="2019" name="Plant Biotechnol. J.">
        <title>The red bayberry genome and genetic basis of sex determination.</title>
        <authorList>
            <person name="Jia H.M."/>
            <person name="Jia H.J."/>
            <person name="Cai Q.L."/>
            <person name="Wang Y."/>
            <person name="Zhao H.B."/>
            <person name="Yang W.F."/>
            <person name="Wang G.Y."/>
            <person name="Li Y.H."/>
            <person name="Zhan D.L."/>
            <person name="Shen Y.T."/>
            <person name="Niu Q.F."/>
            <person name="Chang L."/>
            <person name="Qiu J."/>
            <person name="Zhao L."/>
            <person name="Xie H.B."/>
            <person name="Fu W.Y."/>
            <person name="Jin J."/>
            <person name="Li X.W."/>
            <person name="Jiao Y."/>
            <person name="Zhou C.C."/>
            <person name="Tu T."/>
            <person name="Chai C.Y."/>
            <person name="Gao J.L."/>
            <person name="Fan L.J."/>
            <person name="van de Weg E."/>
            <person name="Wang J.Y."/>
            <person name="Gao Z.S."/>
        </authorList>
    </citation>
    <scope>NUCLEOTIDE SEQUENCE [LARGE SCALE GENOMIC DNA]</scope>
    <source>
        <tissue evidence="2">Leaves</tissue>
    </source>
</reference>
<proteinExistence type="predicted"/>
<organism evidence="2 3">
    <name type="scientific">Morella rubra</name>
    <name type="common">Chinese bayberry</name>
    <dbReference type="NCBI Taxonomy" id="262757"/>
    <lineage>
        <taxon>Eukaryota</taxon>
        <taxon>Viridiplantae</taxon>
        <taxon>Streptophyta</taxon>
        <taxon>Embryophyta</taxon>
        <taxon>Tracheophyta</taxon>
        <taxon>Spermatophyta</taxon>
        <taxon>Magnoliopsida</taxon>
        <taxon>eudicotyledons</taxon>
        <taxon>Gunneridae</taxon>
        <taxon>Pentapetalae</taxon>
        <taxon>rosids</taxon>
        <taxon>fabids</taxon>
        <taxon>Fagales</taxon>
        <taxon>Myricaceae</taxon>
        <taxon>Morella</taxon>
    </lineage>
</organism>
<evidence type="ECO:0000313" key="3">
    <source>
        <dbReference type="Proteomes" id="UP000516437"/>
    </source>
</evidence>
<evidence type="ECO:0000256" key="1">
    <source>
        <dbReference type="SAM" id="MobiDB-lite"/>
    </source>
</evidence>
<evidence type="ECO:0000313" key="2">
    <source>
        <dbReference type="EMBL" id="KAB1219659.1"/>
    </source>
</evidence>
<comment type="caution">
    <text evidence="2">The sequence shown here is derived from an EMBL/GenBank/DDBJ whole genome shotgun (WGS) entry which is preliminary data.</text>
</comment>
<dbReference type="PANTHER" id="PTHR34061:SF11">
    <property type="entry name" value="PROTEIN, PUTATIVE-RELATED"/>
    <property type="match status" value="1"/>
</dbReference>
<gene>
    <name evidence="2" type="ORF">CJ030_MR3G011081</name>
</gene>
<dbReference type="AlphaFoldDB" id="A0A6A1W317"/>
<protein>
    <submittedName>
        <fullName evidence="2">Uncharacterized protein</fullName>
    </submittedName>
</protein>
<accession>A0A6A1W317</accession>
<dbReference type="Proteomes" id="UP000516437">
    <property type="component" value="Chromosome 3"/>
</dbReference>
<keyword evidence="3" id="KW-1185">Reference proteome</keyword>
<feature type="region of interest" description="Disordered" evidence="1">
    <location>
        <begin position="111"/>
        <end position="131"/>
    </location>
</feature>
<sequence length="210" mass="23753">MLSFSICTLYPARAQGPRSALRVVRGIQAHAHNHFVRGVIRPTVRTPNGPFTKKSFRKRQTNRKRKGYRRQKRQEFFILSITGCPQVTDKINGPLLLQMRCSKYQDLHPIRLSPKDSREKGKTATTENNDTSMSCEKLDRVASWVGSNVASAFFASLERCSCINLSTTDVDEDNDDRPLMLSNPNSIHLPEPHFKPMPLTKRIAAASQSD</sequence>
<dbReference type="OrthoDB" id="653466at2759"/>
<dbReference type="PANTHER" id="PTHR34061">
    <property type="entry name" value="PROTEIN, PUTATIVE-RELATED"/>
    <property type="match status" value="1"/>
</dbReference>
<name>A0A6A1W317_9ROSI</name>